<comment type="similarity">
    <text evidence="1">Belongs to the class-A beta-lactamase family.</text>
</comment>
<feature type="non-terminal residue" evidence="4">
    <location>
        <position position="1"/>
    </location>
</feature>
<dbReference type="InterPro" id="IPR012338">
    <property type="entry name" value="Beta-lactam/transpept-like"/>
</dbReference>
<evidence type="ECO:0000313" key="4">
    <source>
        <dbReference type="EMBL" id="KDQ20178.1"/>
    </source>
</evidence>
<dbReference type="Proteomes" id="UP000027195">
    <property type="component" value="Unassembled WGS sequence"/>
</dbReference>
<accession>A0A067MWQ5</accession>
<dbReference type="Pfam" id="PF00144">
    <property type="entry name" value="Beta-lactamase"/>
    <property type="match status" value="1"/>
</dbReference>
<reference evidence="5" key="1">
    <citation type="journal article" date="2014" name="Proc. Natl. Acad. Sci. U.S.A.">
        <title>Extensive sampling of basidiomycete genomes demonstrates inadequacy of the white-rot/brown-rot paradigm for wood decay fungi.</title>
        <authorList>
            <person name="Riley R."/>
            <person name="Salamov A.A."/>
            <person name="Brown D.W."/>
            <person name="Nagy L.G."/>
            <person name="Floudas D."/>
            <person name="Held B.W."/>
            <person name="Levasseur A."/>
            <person name="Lombard V."/>
            <person name="Morin E."/>
            <person name="Otillar R."/>
            <person name="Lindquist E.A."/>
            <person name="Sun H."/>
            <person name="LaButti K.M."/>
            <person name="Schmutz J."/>
            <person name="Jabbour D."/>
            <person name="Luo H."/>
            <person name="Baker S.E."/>
            <person name="Pisabarro A.G."/>
            <person name="Walton J.D."/>
            <person name="Blanchette R.A."/>
            <person name="Henrissat B."/>
            <person name="Martin F."/>
            <person name="Cullen D."/>
            <person name="Hibbett D.S."/>
            <person name="Grigoriev I.V."/>
        </authorList>
    </citation>
    <scope>NUCLEOTIDE SEQUENCE [LARGE SCALE GENOMIC DNA]</scope>
    <source>
        <strain evidence="5">FD-172 SS1</strain>
    </source>
</reference>
<feature type="domain" description="Beta-lactamase-related" evidence="3">
    <location>
        <begin position="21"/>
        <end position="388"/>
    </location>
</feature>
<dbReference type="SUPFAM" id="SSF56601">
    <property type="entry name" value="beta-lactamase/transpeptidase-like"/>
    <property type="match status" value="1"/>
</dbReference>
<name>A0A067MWQ5_BOTB1</name>
<proteinExistence type="inferred from homology"/>
<dbReference type="OrthoDB" id="428260at2759"/>
<dbReference type="GO" id="GO:0016787">
    <property type="term" value="F:hydrolase activity"/>
    <property type="evidence" value="ECO:0007669"/>
    <property type="project" value="UniProtKB-KW"/>
</dbReference>
<dbReference type="InParanoid" id="A0A067MWQ5"/>
<dbReference type="InterPro" id="IPR050789">
    <property type="entry name" value="Diverse_Enzym_Activities"/>
</dbReference>
<dbReference type="AlphaFoldDB" id="A0A067MWQ5"/>
<evidence type="ECO:0000313" key="5">
    <source>
        <dbReference type="Proteomes" id="UP000027195"/>
    </source>
</evidence>
<gene>
    <name evidence="4" type="ORF">BOTBODRAFT_152803</name>
</gene>
<organism evidence="4 5">
    <name type="scientific">Botryobasidium botryosum (strain FD-172 SS1)</name>
    <dbReference type="NCBI Taxonomy" id="930990"/>
    <lineage>
        <taxon>Eukaryota</taxon>
        <taxon>Fungi</taxon>
        <taxon>Dikarya</taxon>
        <taxon>Basidiomycota</taxon>
        <taxon>Agaricomycotina</taxon>
        <taxon>Agaricomycetes</taxon>
        <taxon>Cantharellales</taxon>
        <taxon>Botryobasidiaceae</taxon>
        <taxon>Botryobasidium</taxon>
    </lineage>
</organism>
<sequence length="403" mass="43742">MAQSVSEIDAVLNAYTGKPDGILGIAAIAVNKDGIIYSGASGKTVVDPAEAKAVGVDSVHWIASQSKLITTTAVMQCVERGQISLDDAVGPILPELENLDVIEGFDGDGKAKLRKAQTKITLRMLLTHTSGLVYDVMNPILQKWKASVGRTDNTLTGNIQVFVHPLVFEPGTSWMYGSGIDWAGQLVERLNKCTLGEYFQTNIFDPLGMTSTTFRLESRPDLASRKVDMTHRAPDGTLTSIPPPYPQPAEYDLGGLGLYSTVEDYGKILRAILQGSTGGILKRETIDEIFKPQVNKAQGEQNRVFWRDKPSTSRLFTAPPGGFAPIGVSVAINIEGANGLRAAGTGSWDGMPNLNWWIDRKTGIAATIFLQLLPPHDSVVGDLYRDFEQTVYKHVRIGARSVL</sequence>
<dbReference type="STRING" id="930990.A0A067MWQ5"/>
<dbReference type="Gene3D" id="3.40.710.10">
    <property type="entry name" value="DD-peptidase/beta-lactamase superfamily"/>
    <property type="match status" value="1"/>
</dbReference>
<evidence type="ECO:0000256" key="1">
    <source>
        <dbReference type="ARBA" id="ARBA00009009"/>
    </source>
</evidence>
<dbReference type="HOGENOM" id="CLU_020027_11_1_1"/>
<evidence type="ECO:0000256" key="2">
    <source>
        <dbReference type="ARBA" id="ARBA00022801"/>
    </source>
</evidence>
<dbReference type="InterPro" id="IPR001466">
    <property type="entry name" value="Beta-lactam-related"/>
</dbReference>
<dbReference type="PANTHER" id="PTHR43283:SF17">
    <property type="entry name" value="(LOVD), PUTATIVE (AFU_ORTHOLOGUE AFUA_5G00920)-RELATED"/>
    <property type="match status" value="1"/>
</dbReference>
<keyword evidence="5" id="KW-1185">Reference proteome</keyword>
<protein>
    <recommendedName>
        <fullName evidence="3">Beta-lactamase-related domain-containing protein</fullName>
    </recommendedName>
</protein>
<evidence type="ECO:0000259" key="3">
    <source>
        <dbReference type="Pfam" id="PF00144"/>
    </source>
</evidence>
<dbReference type="PANTHER" id="PTHR43283">
    <property type="entry name" value="BETA-LACTAMASE-RELATED"/>
    <property type="match status" value="1"/>
</dbReference>
<dbReference type="EMBL" id="KL198018">
    <property type="protein sequence ID" value="KDQ20178.1"/>
    <property type="molecule type" value="Genomic_DNA"/>
</dbReference>
<keyword evidence="2" id="KW-0378">Hydrolase</keyword>